<protein>
    <recommendedName>
        <fullName evidence="1">FBD domain-containing protein</fullName>
    </recommendedName>
</protein>
<comment type="caution">
    <text evidence="2">The sequence shown here is derived from an EMBL/GenBank/DDBJ whole genome shotgun (WGS) entry which is preliminary data.</text>
</comment>
<dbReference type="Proteomes" id="UP000078284">
    <property type="component" value="Chromosome 5"/>
</dbReference>
<dbReference type="Pfam" id="PF00646">
    <property type="entry name" value="F-box"/>
    <property type="match status" value="1"/>
</dbReference>
<dbReference type="InterPro" id="IPR053781">
    <property type="entry name" value="F-box_AtFBL13-like"/>
</dbReference>
<dbReference type="EMBL" id="LUHQ01000005">
    <property type="protein sequence ID" value="OAO92926.1"/>
    <property type="molecule type" value="Genomic_DNA"/>
</dbReference>
<evidence type="ECO:0000313" key="3">
    <source>
        <dbReference type="Proteomes" id="UP000078284"/>
    </source>
</evidence>
<dbReference type="InterPro" id="IPR001810">
    <property type="entry name" value="F-box_dom"/>
</dbReference>
<dbReference type="CDD" id="cd22160">
    <property type="entry name" value="F-box_AtFBL13-like"/>
    <property type="match status" value="1"/>
</dbReference>
<name>A0A178UG97_ARATH</name>
<dbReference type="InterPro" id="IPR055411">
    <property type="entry name" value="LRR_FXL15/At3g58940/PEG3-like"/>
</dbReference>
<organism evidence="2 3">
    <name type="scientific">Arabidopsis thaliana</name>
    <name type="common">Mouse-ear cress</name>
    <dbReference type="NCBI Taxonomy" id="3702"/>
    <lineage>
        <taxon>Eukaryota</taxon>
        <taxon>Viridiplantae</taxon>
        <taxon>Streptophyta</taxon>
        <taxon>Embryophyta</taxon>
        <taxon>Tracheophyta</taxon>
        <taxon>Spermatophyta</taxon>
        <taxon>Magnoliopsida</taxon>
        <taxon>eudicotyledons</taxon>
        <taxon>Gunneridae</taxon>
        <taxon>Pentapetalae</taxon>
        <taxon>rosids</taxon>
        <taxon>malvids</taxon>
        <taxon>Brassicales</taxon>
        <taxon>Brassicaceae</taxon>
        <taxon>Camelineae</taxon>
        <taxon>Arabidopsis</taxon>
    </lineage>
</organism>
<feature type="domain" description="FBD" evidence="1">
    <location>
        <begin position="441"/>
        <end position="515"/>
    </location>
</feature>
<proteinExistence type="predicted"/>
<dbReference type="SUPFAM" id="SSF52047">
    <property type="entry name" value="RNI-like"/>
    <property type="match status" value="1"/>
</dbReference>
<dbReference type="SUPFAM" id="SSF81383">
    <property type="entry name" value="F-box domain"/>
    <property type="match status" value="1"/>
</dbReference>
<dbReference type="Gene3D" id="1.20.1280.50">
    <property type="match status" value="1"/>
</dbReference>
<dbReference type="Pfam" id="PF08387">
    <property type="entry name" value="FBD"/>
    <property type="match status" value="1"/>
</dbReference>
<dbReference type="ExpressionAtlas" id="A0A178UG97">
    <property type="expression patterns" value="baseline"/>
</dbReference>
<reference evidence="3" key="1">
    <citation type="journal article" date="2016" name="Proc. Natl. Acad. Sci. U.S.A.">
        <title>Chromosome-level assembly of Arabidopsis thaliana Ler reveals the extent of translocation and inversion polymorphisms.</title>
        <authorList>
            <person name="Zapata L."/>
            <person name="Ding J."/>
            <person name="Willing E.M."/>
            <person name="Hartwig B."/>
            <person name="Bezdan D."/>
            <person name="Jiao W.B."/>
            <person name="Patel V."/>
            <person name="Velikkakam James G."/>
            <person name="Koornneef M."/>
            <person name="Ossowski S."/>
            <person name="Schneeberger K."/>
        </authorList>
    </citation>
    <scope>NUCLEOTIDE SEQUENCE [LARGE SCALE GENOMIC DNA]</scope>
    <source>
        <strain evidence="3">cv. Landsberg erecta</strain>
    </source>
</reference>
<dbReference type="AlphaFoldDB" id="A0A178UG97"/>
<evidence type="ECO:0000313" key="2">
    <source>
        <dbReference type="EMBL" id="OAO92926.1"/>
    </source>
</evidence>
<dbReference type="InterPro" id="IPR013101">
    <property type="entry name" value="LRR_PRU1-like"/>
</dbReference>
<dbReference type="Pfam" id="PF24758">
    <property type="entry name" value="LRR_At5g56370"/>
    <property type="match status" value="1"/>
</dbReference>
<dbReference type="SMART" id="SM00579">
    <property type="entry name" value="FBD"/>
    <property type="match status" value="1"/>
</dbReference>
<evidence type="ECO:0000259" key="1">
    <source>
        <dbReference type="SMART" id="SM00579"/>
    </source>
</evidence>
<dbReference type="Pfam" id="PF07723">
    <property type="entry name" value="LRR_2"/>
    <property type="match status" value="1"/>
</dbReference>
<dbReference type="PANTHER" id="PTHR31900:SF25">
    <property type="entry name" value="FBD DOMAIN-CONTAINING PROTEIN"/>
    <property type="match status" value="1"/>
</dbReference>
<dbReference type="InterPro" id="IPR050232">
    <property type="entry name" value="FBL13/AtMIF1-like"/>
</dbReference>
<dbReference type="InterPro" id="IPR036047">
    <property type="entry name" value="F-box-like_dom_sf"/>
</dbReference>
<dbReference type="InterPro" id="IPR006566">
    <property type="entry name" value="FBD"/>
</dbReference>
<accession>A0A178UG97</accession>
<gene>
    <name evidence="2" type="ordered locus">AXX17_At5g52610</name>
</gene>
<dbReference type="PANTHER" id="PTHR31900">
    <property type="entry name" value="F-BOX/RNI SUPERFAMILY PROTEIN-RELATED"/>
    <property type="match status" value="1"/>
</dbReference>
<sequence length="517" mass="59872">MVRRKKSKQACSKGLNQRLKEDRISQFYESLLCQILNYLPTKDVVKTSVLSTRWRSLWLLVPSLELDSRDFSDFNTFVSFCDRYFDSNRVLCINKLKLTISENEEDGFYLKSWIDAAAKRKIQHLDVQFLPQFHKIHFNLYKCEALVSLRLFEVSLDKGRIFSFPCMKTMHLEDNVYPNEATFKELISCCPVLEDLTVIIYGMDRKVFQIEGRYDAKFVSFPCMKTMHLEDNMYPNESTFKKLISCCPVLEDLTVIIYGMDRKVFRVHSQSLKRFSLKRVSSFLHEVALSGVVIDAPLLCSLRINDNVSKSFIVNNLGSNDKLDLSILFGLWHFDETSVTSMRSSIDRFLPGILSVMEMTIHSPAFMLMYRYLALIPLPHLPKFSYMSRLSVTLGVSDLQFLPTFLESCPNLKSLIMESNSNSKRMLLNGNYHINFSSVPKCLLSSPEFVDIKSSILVYVARMKLVKYFLENSTTLKKLTLRLALRLQYCSAKDEIVKKLRKFPRISKTCQVGIVFD</sequence>